<dbReference type="PANTHER" id="PTHR43179:SF12">
    <property type="entry name" value="GALACTOFURANOSYLTRANSFERASE GLFT2"/>
    <property type="match status" value="1"/>
</dbReference>
<dbReference type="Proteomes" id="UP000004095">
    <property type="component" value="Unassembled WGS sequence"/>
</dbReference>
<reference evidence="5 6" key="1">
    <citation type="submission" date="2007-01" db="EMBL/GenBank/DDBJ databases">
        <authorList>
            <person name="Haygood M."/>
            <person name="Podell S."/>
            <person name="Anderson C."/>
            <person name="Hopkinson B."/>
            <person name="Roe K."/>
            <person name="Barbeau K."/>
            <person name="Gaasterland T."/>
            <person name="Ferriera S."/>
            <person name="Johnson J."/>
            <person name="Kravitz S."/>
            <person name="Beeson K."/>
            <person name="Sutton G."/>
            <person name="Rogers Y.-H."/>
            <person name="Friedman R."/>
            <person name="Frazier M."/>
            <person name="Venter J.C."/>
        </authorList>
    </citation>
    <scope>NUCLEOTIDE SEQUENCE [LARGE SCALE GENOMIC DNA]</scope>
    <source>
        <strain evidence="5 6">ATCC 23134</strain>
    </source>
</reference>
<evidence type="ECO:0000256" key="1">
    <source>
        <dbReference type="ARBA" id="ARBA00006739"/>
    </source>
</evidence>
<name>A1ZPH8_MICM2</name>
<dbReference type="GO" id="GO:0016757">
    <property type="term" value="F:glycosyltransferase activity"/>
    <property type="evidence" value="ECO:0007669"/>
    <property type="project" value="UniProtKB-KW"/>
</dbReference>
<dbReference type="SUPFAM" id="SSF53448">
    <property type="entry name" value="Nucleotide-diphospho-sugar transferases"/>
    <property type="match status" value="1"/>
</dbReference>
<comment type="caution">
    <text evidence="5">The sequence shown here is derived from an EMBL/GenBank/DDBJ whole genome shotgun (WGS) entry which is preliminary data.</text>
</comment>
<keyword evidence="2" id="KW-0328">Glycosyltransferase</keyword>
<keyword evidence="6" id="KW-1185">Reference proteome</keyword>
<evidence type="ECO:0000313" key="6">
    <source>
        <dbReference type="Proteomes" id="UP000004095"/>
    </source>
</evidence>
<comment type="similarity">
    <text evidence="1">Belongs to the glycosyltransferase 2 family.</text>
</comment>
<dbReference type="AlphaFoldDB" id="A1ZPH8"/>
<dbReference type="RefSeq" id="WP_002699065.1">
    <property type="nucleotide sequence ID" value="NZ_AAWS01000021.1"/>
</dbReference>
<sequence length="336" mass="39261">MTPKVAVVILNYNGRAFLEKFLPSVIQYSDHHSIVVADNASTDDSIDFMKNTYPEVRLIEMERNTGFSQGYNIALKEIEAEYYVLLNSDVEVTPHWLQSMVEFMDAHPQVAACQPKIKAFHRKSDFEYAGAAGGFIDKLGYPFCRGRIFDEIEADKGQYNDVYEIFWATGACMFVRASLYWQQGGLDNDFFAHMEEIDLCWRFKNAGYQVYYVGTSEVYHVGGGTLPKSNPRKTFLNFRNNLALLYKNLPKGKVWTTLCWRFWLDGVAWLHFMLKGQVKDALAISKAYWKFYTNVRFWQKKRKSNPNYSIHPQMLRQSLVFAYFFKKKRRFHDLIS</sequence>
<keyword evidence="3 5" id="KW-0808">Transferase</keyword>
<protein>
    <submittedName>
        <fullName evidence="5">Glycosyl transferase, group 2 family protein</fullName>
    </submittedName>
</protein>
<dbReference type="PANTHER" id="PTHR43179">
    <property type="entry name" value="RHAMNOSYLTRANSFERASE WBBL"/>
    <property type="match status" value="1"/>
</dbReference>
<dbReference type="InterPro" id="IPR001173">
    <property type="entry name" value="Glyco_trans_2-like"/>
</dbReference>
<dbReference type="OrthoDB" id="9771846at2"/>
<evidence type="ECO:0000256" key="2">
    <source>
        <dbReference type="ARBA" id="ARBA00022676"/>
    </source>
</evidence>
<dbReference type="InterPro" id="IPR029044">
    <property type="entry name" value="Nucleotide-diphossugar_trans"/>
</dbReference>
<organism evidence="5 6">
    <name type="scientific">Microscilla marina ATCC 23134</name>
    <dbReference type="NCBI Taxonomy" id="313606"/>
    <lineage>
        <taxon>Bacteria</taxon>
        <taxon>Pseudomonadati</taxon>
        <taxon>Bacteroidota</taxon>
        <taxon>Cytophagia</taxon>
        <taxon>Cytophagales</taxon>
        <taxon>Microscillaceae</taxon>
        <taxon>Microscilla</taxon>
    </lineage>
</organism>
<dbReference type="CDD" id="cd04186">
    <property type="entry name" value="GT_2_like_c"/>
    <property type="match status" value="1"/>
</dbReference>
<proteinExistence type="inferred from homology"/>
<evidence type="ECO:0000259" key="4">
    <source>
        <dbReference type="Pfam" id="PF00535"/>
    </source>
</evidence>
<dbReference type="Gene3D" id="3.90.550.10">
    <property type="entry name" value="Spore Coat Polysaccharide Biosynthesis Protein SpsA, Chain A"/>
    <property type="match status" value="1"/>
</dbReference>
<evidence type="ECO:0000256" key="3">
    <source>
        <dbReference type="ARBA" id="ARBA00022679"/>
    </source>
</evidence>
<dbReference type="EMBL" id="AAWS01000021">
    <property type="protein sequence ID" value="EAY27717.1"/>
    <property type="molecule type" value="Genomic_DNA"/>
</dbReference>
<dbReference type="Pfam" id="PF00535">
    <property type="entry name" value="Glycos_transf_2"/>
    <property type="match status" value="1"/>
</dbReference>
<evidence type="ECO:0000313" key="5">
    <source>
        <dbReference type="EMBL" id="EAY27717.1"/>
    </source>
</evidence>
<feature type="domain" description="Glycosyltransferase 2-like" evidence="4">
    <location>
        <begin position="7"/>
        <end position="128"/>
    </location>
</feature>
<accession>A1ZPH8</accession>
<dbReference type="eggNOG" id="COG1216">
    <property type="taxonomic scope" value="Bacteria"/>
</dbReference>
<gene>
    <name evidence="5" type="ORF">M23134_03786</name>
</gene>